<dbReference type="Proteomes" id="UP001258994">
    <property type="component" value="Chromosome"/>
</dbReference>
<dbReference type="PANTHER" id="PTHR47894">
    <property type="entry name" value="HTH-TYPE TRANSCRIPTIONAL REGULATOR GADX"/>
    <property type="match status" value="1"/>
</dbReference>
<accession>A0ABY9TZ32</accession>
<dbReference type="InterPro" id="IPR032687">
    <property type="entry name" value="AraC-type_N"/>
</dbReference>
<organism evidence="5 6">
    <name type="scientific">Thalassotalea psychrophila</name>
    <dbReference type="NCBI Taxonomy" id="3065647"/>
    <lineage>
        <taxon>Bacteria</taxon>
        <taxon>Pseudomonadati</taxon>
        <taxon>Pseudomonadota</taxon>
        <taxon>Gammaproteobacteria</taxon>
        <taxon>Alteromonadales</taxon>
        <taxon>Colwelliaceae</taxon>
        <taxon>Thalassotalea</taxon>
    </lineage>
</organism>
<proteinExistence type="predicted"/>
<evidence type="ECO:0000256" key="2">
    <source>
        <dbReference type="ARBA" id="ARBA00023125"/>
    </source>
</evidence>
<evidence type="ECO:0000259" key="4">
    <source>
        <dbReference type="PROSITE" id="PS01124"/>
    </source>
</evidence>
<gene>
    <name evidence="5" type="ORF">RGQ13_06460</name>
</gene>
<dbReference type="PROSITE" id="PS01124">
    <property type="entry name" value="HTH_ARAC_FAMILY_2"/>
    <property type="match status" value="1"/>
</dbReference>
<name>A0ABY9TZ32_9GAMM</name>
<dbReference type="RefSeq" id="WP_348392744.1">
    <property type="nucleotide sequence ID" value="NZ_CP134145.1"/>
</dbReference>
<evidence type="ECO:0000256" key="3">
    <source>
        <dbReference type="ARBA" id="ARBA00023163"/>
    </source>
</evidence>
<sequence length="329" mass="37945">MQANIFVVRAAHIKPIIKILEKLKIDTNKLLQQVGLNQNKIESEHKLVLEAPVWKLLEIAAKELAMPHLGFYISEQLSLDKYGVFGAHLCHAENLQLALNTFIKNINTHTNYLNYWLEQDDNFIWVCRQGTPGIEFGKWQVEQHIIGFIIEIIKIYTGDKWYPQHLHIQDKLAEGLEYATGLTKSTLKTNQPYTVIAVEKALLTAKPSFQKIETSTVDKLEKVIPHGFINIIEVLMKQGYFDEDLNATTIAKVLNIPERKLQRRLKQYSTTLNYLINEHKHSLAKTMLKKSIFSNEEISKHLGYSNVANFYRAFKLQCGQTPKQFKKIS</sequence>
<dbReference type="InterPro" id="IPR009057">
    <property type="entry name" value="Homeodomain-like_sf"/>
</dbReference>
<dbReference type="InterPro" id="IPR018060">
    <property type="entry name" value="HTH_AraC"/>
</dbReference>
<evidence type="ECO:0000313" key="6">
    <source>
        <dbReference type="Proteomes" id="UP001258994"/>
    </source>
</evidence>
<evidence type="ECO:0000256" key="1">
    <source>
        <dbReference type="ARBA" id="ARBA00023015"/>
    </source>
</evidence>
<keyword evidence="2" id="KW-0238">DNA-binding</keyword>
<dbReference type="SUPFAM" id="SSF46689">
    <property type="entry name" value="Homeodomain-like"/>
    <property type="match status" value="1"/>
</dbReference>
<reference evidence="6" key="1">
    <citation type="submission" date="2023-09" db="EMBL/GenBank/DDBJ databases">
        <authorList>
            <person name="Li S."/>
            <person name="Li X."/>
            <person name="Zhang C."/>
            <person name="Zhao Z."/>
        </authorList>
    </citation>
    <scope>NUCLEOTIDE SEQUENCE [LARGE SCALE GENOMIC DNA]</scope>
    <source>
        <strain evidence="6">SQ149</strain>
    </source>
</reference>
<dbReference type="Pfam" id="PF12625">
    <property type="entry name" value="Arabinose_bd"/>
    <property type="match status" value="1"/>
</dbReference>
<protein>
    <submittedName>
        <fullName evidence="5">AraC family transcriptional regulator ligand-binding domain-containing protein</fullName>
    </submittedName>
</protein>
<feature type="domain" description="HTH araC/xylS-type" evidence="4">
    <location>
        <begin position="226"/>
        <end position="328"/>
    </location>
</feature>
<dbReference type="EMBL" id="CP134145">
    <property type="protein sequence ID" value="WNC73633.1"/>
    <property type="molecule type" value="Genomic_DNA"/>
</dbReference>
<evidence type="ECO:0000313" key="5">
    <source>
        <dbReference type="EMBL" id="WNC73633.1"/>
    </source>
</evidence>
<dbReference type="Gene3D" id="1.10.10.60">
    <property type="entry name" value="Homeodomain-like"/>
    <property type="match status" value="1"/>
</dbReference>
<dbReference type="PANTHER" id="PTHR47894:SF1">
    <property type="entry name" value="HTH-TYPE TRANSCRIPTIONAL REGULATOR VQSM"/>
    <property type="match status" value="1"/>
</dbReference>
<dbReference type="SMART" id="SM00342">
    <property type="entry name" value="HTH_ARAC"/>
    <property type="match status" value="1"/>
</dbReference>
<keyword evidence="1" id="KW-0805">Transcription regulation</keyword>
<keyword evidence="3" id="KW-0804">Transcription</keyword>
<keyword evidence="6" id="KW-1185">Reference proteome</keyword>
<dbReference type="Pfam" id="PF12833">
    <property type="entry name" value="HTH_18"/>
    <property type="match status" value="1"/>
</dbReference>